<comment type="subunit">
    <text evidence="2">Homodimer.</text>
</comment>
<dbReference type="EMBL" id="JABAHT010000380">
    <property type="protein sequence ID" value="KAF4656922.1"/>
    <property type="molecule type" value="Genomic_DNA"/>
</dbReference>
<comment type="subcellular location">
    <subcellularLocation>
        <location evidence="1">Membrane</location>
        <topology evidence="1">Multi-pass membrane protein</topology>
    </subcellularLocation>
</comment>
<comment type="catalytic activity">
    <reaction evidence="10">
        <text>D-glucosamine(out) = D-glucosamine(in)</text>
        <dbReference type="Rhea" id="RHEA:78423"/>
        <dbReference type="ChEBI" id="CHEBI:58723"/>
    </reaction>
    <physiologicalReaction direction="left-to-right" evidence="10">
        <dbReference type="Rhea" id="RHEA:78424"/>
    </physiologicalReaction>
</comment>
<evidence type="ECO:0000256" key="9">
    <source>
        <dbReference type="ARBA" id="ARBA00044662"/>
    </source>
</evidence>
<evidence type="ECO:0000256" key="1">
    <source>
        <dbReference type="ARBA" id="ARBA00004141"/>
    </source>
</evidence>
<dbReference type="Proteomes" id="UP000572268">
    <property type="component" value="Unassembled WGS sequence"/>
</dbReference>
<keyword evidence="3 14" id="KW-0812">Transmembrane</keyword>
<dbReference type="InterPro" id="IPR003663">
    <property type="entry name" value="Sugar/inositol_transpt"/>
</dbReference>
<comment type="caution">
    <text evidence="17">The sequence shown here is derived from an EMBL/GenBank/DDBJ whole genome shotgun (WGS) entry which is preliminary data.</text>
</comment>
<comment type="similarity">
    <text evidence="13">Belongs to the major facilitator superfamily. Sugar transporter (TC 2.A.1.1) family.</text>
</comment>
<evidence type="ECO:0000256" key="12">
    <source>
        <dbReference type="ARBA" id="ARBA00044780"/>
    </source>
</evidence>
<evidence type="ECO:0000256" key="2">
    <source>
        <dbReference type="ARBA" id="ARBA00011738"/>
    </source>
</evidence>
<dbReference type="PROSITE" id="PS50850">
    <property type="entry name" value="MFS"/>
    <property type="match status" value="1"/>
</dbReference>
<dbReference type="PRINTS" id="PR00171">
    <property type="entry name" value="SUGRTRNSPORT"/>
</dbReference>
<feature type="transmembrane region" description="Helical" evidence="14">
    <location>
        <begin position="358"/>
        <end position="380"/>
    </location>
</feature>
<dbReference type="PROSITE" id="PS00217">
    <property type="entry name" value="SUGAR_TRANSPORT_2"/>
    <property type="match status" value="1"/>
</dbReference>
<dbReference type="SUPFAM" id="SSF103473">
    <property type="entry name" value="MFS general substrate transporter"/>
    <property type="match status" value="1"/>
</dbReference>
<comment type="catalytic activity">
    <reaction evidence="9">
        <text>D-mannose(out) = D-mannose(in)</text>
        <dbReference type="Rhea" id="RHEA:78391"/>
        <dbReference type="ChEBI" id="CHEBI:4208"/>
    </reaction>
    <physiologicalReaction direction="left-to-right" evidence="9">
        <dbReference type="Rhea" id="RHEA:78392"/>
    </physiologicalReaction>
</comment>
<evidence type="ECO:0000256" key="5">
    <source>
        <dbReference type="ARBA" id="ARBA00023136"/>
    </source>
</evidence>
<reference evidence="18 19" key="1">
    <citation type="submission" date="2020-04" db="EMBL/GenBank/DDBJ databases">
        <title>Perkinsus olseni comparative genomics.</title>
        <authorList>
            <person name="Bogema D.R."/>
        </authorList>
    </citation>
    <scope>NUCLEOTIDE SEQUENCE [LARGE SCALE GENOMIC DNA]</scope>
    <source>
        <strain evidence="16">ATCC PRA-179</strain>
        <strain evidence="17">ATCC PRA-31</strain>
    </source>
</reference>
<dbReference type="NCBIfam" id="TIGR00879">
    <property type="entry name" value="SP"/>
    <property type="match status" value="1"/>
</dbReference>
<organism evidence="17 19">
    <name type="scientific">Perkinsus olseni</name>
    <name type="common">Perkinsus atlanticus</name>
    <dbReference type="NCBI Taxonomy" id="32597"/>
    <lineage>
        <taxon>Eukaryota</taxon>
        <taxon>Sar</taxon>
        <taxon>Alveolata</taxon>
        <taxon>Perkinsozoa</taxon>
        <taxon>Perkinsea</taxon>
        <taxon>Perkinsida</taxon>
        <taxon>Perkinsidae</taxon>
        <taxon>Perkinsus</taxon>
    </lineage>
</organism>
<dbReference type="GO" id="GO:0022857">
    <property type="term" value="F:transmembrane transporter activity"/>
    <property type="evidence" value="ECO:0007669"/>
    <property type="project" value="InterPro"/>
</dbReference>
<feature type="transmembrane region" description="Helical" evidence="14">
    <location>
        <begin position="159"/>
        <end position="181"/>
    </location>
</feature>
<evidence type="ECO:0000259" key="15">
    <source>
        <dbReference type="PROSITE" id="PS50850"/>
    </source>
</evidence>
<evidence type="ECO:0000256" key="13">
    <source>
        <dbReference type="RuleBase" id="RU003346"/>
    </source>
</evidence>
<dbReference type="AlphaFoldDB" id="A0A7J6LD76"/>
<evidence type="ECO:0000313" key="19">
    <source>
        <dbReference type="Proteomes" id="UP000572268"/>
    </source>
</evidence>
<dbReference type="InterPro" id="IPR050549">
    <property type="entry name" value="MFS_Trehalose_Transporter"/>
</dbReference>
<feature type="transmembrane region" description="Helical" evidence="14">
    <location>
        <begin position="459"/>
        <end position="478"/>
    </location>
</feature>
<feature type="transmembrane region" description="Helical" evidence="14">
    <location>
        <begin position="427"/>
        <end position="447"/>
    </location>
</feature>
<evidence type="ECO:0000256" key="11">
    <source>
        <dbReference type="ARBA" id="ARBA00044710"/>
    </source>
</evidence>
<evidence type="ECO:0000256" key="3">
    <source>
        <dbReference type="ARBA" id="ARBA00022692"/>
    </source>
</evidence>
<dbReference type="InterPro" id="IPR020846">
    <property type="entry name" value="MFS_dom"/>
</dbReference>
<gene>
    <name evidence="17" type="ORF">FOL46_007511</name>
    <name evidence="16" type="ORF">FOZ61_006599</name>
</gene>
<evidence type="ECO:0000313" key="18">
    <source>
        <dbReference type="Proteomes" id="UP000570595"/>
    </source>
</evidence>
<evidence type="ECO:0000256" key="10">
    <source>
        <dbReference type="ARBA" id="ARBA00044668"/>
    </source>
</evidence>
<dbReference type="InterPro" id="IPR005829">
    <property type="entry name" value="Sugar_transporter_CS"/>
</dbReference>
<comment type="catalytic activity">
    <reaction evidence="7">
        <text>D-glucose(out) = D-glucose(in)</text>
        <dbReference type="Rhea" id="RHEA:60376"/>
        <dbReference type="ChEBI" id="CHEBI:4167"/>
    </reaction>
    <physiologicalReaction direction="left-to-right" evidence="7">
        <dbReference type="Rhea" id="RHEA:60377"/>
    </physiologicalReaction>
</comment>
<comment type="catalytic activity">
    <reaction evidence="6">
        <text>D-galactose(in) = D-galactose(out)</text>
        <dbReference type="Rhea" id="RHEA:34915"/>
        <dbReference type="ChEBI" id="CHEBI:4139"/>
    </reaction>
    <physiologicalReaction direction="right-to-left" evidence="6">
        <dbReference type="Rhea" id="RHEA:34917"/>
    </physiologicalReaction>
</comment>
<keyword evidence="5 14" id="KW-0472">Membrane</keyword>
<sequence>MSSVWRRLLGPDWRGVLAVLAVLPAPFTVGISTGFTAPTIDTMRNTVLDPNGAHVEIGAGSRYYVFDDSMDASFFSAALSLGALVGTLSSGPIAEFTGRRLALLIAAPLELAAYLMIALGSNPLLLIIARIIAGLSMGVCSFVCSVYIGEMAPTRFRGLFGACTQLMMGLGILLIYIFGAACRTQAGSTDPLATGSTFCNWRLVAYLCLIPGGLLFTTMFLAPETPRWLATRGKLERAEAILRKVRGVDAGDHKEEYIEEELNALKAVSDARVSTKSKSDIRTRFRVLLSCPKQLVICTMNMAFTQFSGINALTFFQTTIFEMAGLKDADVLAITVRVVSTLANFPALYLVDRLGRRPLIISSAAGMCLSQFLMGLFFYLDRDGDAHNIAWLALLASYGYQFTYSWGVGPIRWMLASELFPDEARGLASAATTTVNWVCAFIFILFLDSAVQATSMQAAFWFFSCVGAVMAVFEYFMVPETKGKTLEEIQKLF</sequence>
<comment type="catalytic activity">
    <reaction evidence="8">
        <text>D-xylose(out) = D-xylose(in)</text>
        <dbReference type="Rhea" id="RHEA:78427"/>
        <dbReference type="ChEBI" id="CHEBI:53455"/>
    </reaction>
    <physiologicalReaction direction="left-to-right" evidence="8">
        <dbReference type="Rhea" id="RHEA:78428"/>
    </physiologicalReaction>
</comment>
<dbReference type="OrthoDB" id="6612291at2759"/>
<evidence type="ECO:0000256" key="14">
    <source>
        <dbReference type="SAM" id="Phobius"/>
    </source>
</evidence>
<dbReference type="Proteomes" id="UP000570595">
    <property type="component" value="Unassembled WGS sequence"/>
</dbReference>
<evidence type="ECO:0000256" key="4">
    <source>
        <dbReference type="ARBA" id="ARBA00022989"/>
    </source>
</evidence>
<dbReference type="EMBL" id="JABANN010000535">
    <property type="protein sequence ID" value="KAF4657198.1"/>
    <property type="molecule type" value="Genomic_DNA"/>
</dbReference>
<comment type="catalytic activity">
    <reaction evidence="11">
        <text>D-fructose(out) = D-fructose(in)</text>
        <dbReference type="Rhea" id="RHEA:60372"/>
        <dbReference type="ChEBI" id="CHEBI:37721"/>
    </reaction>
    <physiologicalReaction direction="left-to-right" evidence="11">
        <dbReference type="Rhea" id="RHEA:60373"/>
    </physiologicalReaction>
</comment>
<dbReference type="InterPro" id="IPR036259">
    <property type="entry name" value="MFS_trans_sf"/>
</dbReference>
<proteinExistence type="inferred from homology"/>
<feature type="domain" description="Major facilitator superfamily (MFS) profile" evidence="15">
    <location>
        <begin position="18"/>
        <end position="482"/>
    </location>
</feature>
<feature type="transmembrane region" description="Helical" evidence="14">
    <location>
        <begin position="72"/>
        <end position="89"/>
    </location>
</feature>
<evidence type="ECO:0000256" key="8">
    <source>
        <dbReference type="ARBA" id="ARBA00044656"/>
    </source>
</evidence>
<protein>
    <recommendedName>
        <fullName evidence="12">Hexose transporter 1</fullName>
    </recommendedName>
</protein>
<feature type="transmembrane region" description="Helical" evidence="14">
    <location>
        <begin position="125"/>
        <end position="147"/>
    </location>
</feature>
<dbReference type="Pfam" id="PF00083">
    <property type="entry name" value="Sugar_tr"/>
    <property type="match status" value="1"/>
</dbReference>
<name>A0A7J6LD76_PEROL</name>
<dbReference type="PANTHER" id="PTHR48021:SF1">
    <property type="entry name" value="GH07001P-RELATED"/>
    <property type="match status" value="1"/>
</dbReference>
<evidence type="ECO:0000313" key="17">
    <source>
        <dbReference type="EMBL" id="KAF4657198.1"/>
    </source>
</evidence>
<keyword evidence="13" id="KW-0813">Transport</keyword>
<dbReference type="PANTHER" id="PTHR48021">
    <property type="match status" value="1"/>
</dbReference>
<dbReference type="PROSITE" id="PS00216">
    <property type="entry name" value="SUGAR_TRANSPORT_1"/>
    <property type="match status" value="1"/>
</dbReference>
<accession>A0A7J6LD76</accession>
<keyword evidence="4 14" id="KW-1133">Transmembrane helix</keyword>
<feature type="transmembrane region" description="Helical" evidence="14">
    <location>
        <begin position="101"/>
        <end position="119"/>
    </location>
</feature>
<dbReference type="InterPro" id="IPR005828">
    <property type="entry name" value="MFS_sugar_transport-like"/>
</dbReference>
<feature type="transmembrane region" description="Helical" evidence="14">
    <location>
        <begin position="201"/>
        <end position="222"/>
    </location>
</feature>
<dbReference type="Gene3D" id="1.20.1250.20">
    <property type="entry name" value="MFS general substrate transporter like domains"/>
    <property type="match status" value="1"/>
</dbReference>
<dbReference type="GO" id="GO:0016020">
    <property type="term" value="C:membrane"/>
    <property type="evidence" value="ECO:0007669"/>
    <property type="project" value="UniProtKB-SubCell"/>
</dbReference>
<evidence type="ECO:0000256" key="7">
    <source>
        <dbReference type="ARBA" id="ARBA00044648"/>
    </source>
</evidence>
<evidence type="ECO:0000313" key="16">
    <source>
        <dbReference type="EMBL" id="KAF4656922.1"/>
    </source>
</evidence>
<feature type="transmembrane region" description="Helical" evidence="14">
    <location>
        <begin position="386"/>
        <end position="406"/>
    </location>
</feature>
<evidence type="ECO:0000256" key="6">
    <source>
        <dbReference type="ARBA" id="ARBA00044637"/>
    </source>
</evidence>